<dbReference type="InterPro" id="IPR005467">
    <property type="entry name" value="His_kinase_dom"/>
</dbReference>
<dbReference type="InterPro" id="IPR036890">
    <property type="entry name" value="HATPase_C_sf"/>
</dbReference>
<evidence type="ECO:0000256" key="1">
    <source>
        <dbReference type="ARBA" id="ARBA00022777"/>
    </source>
</evidence>
<dbReference type="EMBL" id="DSPX01000117">
    <property type="protein sequence ID" value="HGG01212.1"/>
    <property type="molecule type" value="Genomic_DNA"/>
</dbReference>
<dbReference type="PANTHER" id="PTHR43065:SF50">
    <property type="entry name" value="HISTIDINE KINASE"/>
    <property type="match status" value="1"/>
</dbReference>
<dbReference type="InterPro" id="IPR003594">
    <property type="entry name" value="HATPase_dom"/>
</dbReference>
<proteinExistence type="predicted"/>
<feature type="domain" description="Histidine kinase" evidence="3">
    <location>
        <begin position="189"/>
        <end position="461"/>
    </location>
</feature>
<gene>
    <name evidence="4" type="ORF">ENR15_11330</name>
</gene>
<evidence type="ECO:0000313" key="4">
    <source>
        <dbReference type="EMBL" id="HGG01212.1"/>
    </source>
</evidence>
<sequence length="461" mass="51716">MTKESDFKPSLPVLSEGSGRDFHSESSIAQLPLYRFSVELSCRCVEVTRIFEKYPLLPGVVLLENGTFAGMLSRQRLLEYLIRPRAIDLFLNGPVQTIYSYARTSVLTLPDRTLIVDAARVALRRSPELLSEPILVRRANGEHELLNVHELNIAYWHIRGIETQLRFEQMQTQMIQTEKMASLGRLVDGVAHEILDPVGFIWGNLTYVSEYGNSLLELISAYEQCLPDIPDPIADLSTDIELDFLKQDLPRALESIKNGADRLRKLAFSLQNFCHIDDVYPKPADLHACLDSVLLLLQSRLSSEIQIVKNYGNLPPVPCYAGQLIQVFVNIISHCIDGLINQAVSQKFEQEFRDPVMAGTPIELQRKSRIEIVTEVSNRASGIPGVAPSRWVWVKIADNGLGMSPPELQELQISFTQGKKGDKETSLASSYWIITAKHGGELHVSSKPDEGTEFEILLPLL</sequence>
<dbReference type="Gene3D" id="3.30.565.10">
    <property type="entry name" value="Histidine kinase-like ATPase, C-terminal domain"/>
    <property type="match status" value="1"/>
</dbReference>
<dbReference type="SUPFAM" id="SSF55874">
    <property type="entry name" value="ATPase domain of HSP90 chaperone/DNA topoisomerase II/histidine kinase"/>
    <property type="match status" value="1"/>
</dbReference>
<keyword evidence="1 4" id="KW-0808">Transferase</keyword>
<comment type="caution">
    <text evidence="4">The sequence shown here is derived from an EMBL/GenBank/DDBJ whole genome shotgun (WGS) entry which is preliminary data.</text>
</comment>
<dbReference type="PROSITE" id="PS50109">
    <property type="entry name" value="HIS_KIN"/>
    <property type="match status" value="1"/>
</dbReference>
<dbReference type="AlphaFoldDB" id="A0A7C3VH19"/>
<keyword evidence="1 4" id="KW-0418">Kinase</keyword>
<name>A0A7C3VH19_9CYAN</name>
<reference evidence="4" key="1">
    <citation type="journal article" date="2020" name="mSystems">
        <title>Genome- and Community-Level Interaction Insights into Carbon Utilization and Element Cycling Functions of Hydrothermarchaeota in Hydrothermal Sediment.</title>
        <authorList>
            <person name="Zhou Z."/>
            <person name="Liu Y."/>
            <person name="Xu W."/>
            <person name="Pan J."/>
            <person name="Luo Z.H."/>
            <person name="Li M."/>
        </authorList>
    </citation>
    <scope>NUCLEOTIDE SEQUENCE [LARGE SCALE GENOMIC DNA]</scope>
    <source>
        <strain evidence="4">SpSt-374</strain>
    </source>
</reference>
<evidence type="ECO:0000259" key="3">
    <source>
        <dbReference type="PROSITE" id="PS50109"/>
    </source>
</evidence>
<protein>
    <submittedName>
        <fullName evidence="4">Sensor histidine kinase</fullName>
    </submittedName>
</protein>
<dbReference type="Pfam" id="PF02518">
    <property type="entry name" value="HATPase_c"/>
    <property type="match status" value="1"/>
</dbReference>
<organism evidence="4">
    <name type="scientific">Planktothricoides sp. SpSt-374</name>
    <dbReference type="NCBI Taxonomy" id="2282167"/>
    <lineage>
        <taxon>Bacteria</taxon>
        <taxon>Bacillati</taxon>
        <taxon>Cyanobacteriota</taxon>
        <taxon>Cyanophyceae</taxon>
        <taxon>Oscillatoriophycideae</taxon>
        <taxon>Oscillatoriales</taxon>
        <taxon>Oscillatoriaceae</taxon>
        <taxon>Planktothricoides</taxon>
    </lineage>
</organism>
<evidence type="ECO:0000256" key="2">
    <source>
        <dbReference type="SAM" id="MobiDB-lite"/>
    </source>
</evidence>
<feature type="region of interest" description="Disordered" evidence="2">
    <location>
        <begin position="1"/>
        <end position="22"/>
    </location>
</feature>
<dbReference type="PANTHER" id="PTHR43065">
    <property type="entry name" value="SENSOR HISTIDINE KINASE"/>
    <property type="match status" value="1"/>
</dbReference>
<dbReference type="Gene3D" id="1.10.287.130">
    <property type="match status" value="1"/>
</dbReference>
<dbReference type="GO" id="GO:0016301">
    <property type="term" value="F:kinase activity"/>
    <property type="evidence" value="ECO:0007669"/>
    <property type="project" value="UniProtKB-KW"/>
</dbReference>
<accession>A0A7C3VH19</accession>